<dbReference type="Proteomes" id="UP001060085">
    <property type="component" value="Linkage Group LG04"/>
</dbReference>
<proteinExistence type="predicted"/>
<accession>A0ACC0B5N2</accession>
<comment type="caution">
    <text evidence="1">The sequence shown here is derived from an EMBL/GenBank/DDBJ whole genome shotgun (WGS) entry which is preliminary data.</text>
</comment>
<keyword evidence="2" id="KW-1185">Reference proteome</keyword>
<evidence type="ECO:0000313" key="1">
    <source>
        <dbReference type="EMBL" id="KAI5667946.1"/>
    </source>
</evidence>
<sequence>MNETSLGRIGATTIMPRKGCGRLKDKRKPFWITVVEETLVDTQCLKINGHMLKPMKDKDTVKQRLNSGSHQSLKSLQRVDEYYDNGANYASCVLGIEDEEMGKEKNLGNYLEDLLERIGGRILLRDDVE</sequence>
<organism evidence="1 2">
    <name type="scientific">Catharanthus roseus</name>
    <name type="common">Madagascar periwinkle</name>
    <name type="synonym">Vinca rosea</name>
    <dbReference type="NCBI Taxonomy" id="4058"/>
    <lineage>
        <taxon>Eukaryota</taxon>
        <taxon>Viridiplantae</taxon>
        <taxon>Streptophyta</taxon>
        <taxon>Embryophyta</taxon>
        <taxon>Tracheophyta</taxon>
        <taxon>Spermatophyta</taxon>
        <taxon>Magnoliopsida</taxon>
        <taxon>eudicotyledons</taxon>
        <taxon>Gunneridae</taxon>
        <taxon>Pentapetalae</taxon>
        <taxon>asterids</taxon>
        <taxon>lamiids</taxon>
        <taxon>Gentianales</taxon>
        <taxon>Apocynaceae</taxon>
        <taxon>Rauvolfioideae</taxon>
        <taxon>Vinceae</taxon>
        <taxon>Catharanthinae</taxon>
        <taxon>Catharanthus</taxon>
    </lineage>
</organism>
<reference evidence="2" key="1">
    <citation type="journal article" date="2023" name="Nat. Plants">
        <title>Single-cell RNA sequencing provides a high-resolution roadmap for understanding the multicellular compartmentation of specialized metabolism.</title>
        <authorList>
            <person name="Sun S."/>
            <person name="Shen X."/>
            <person name="Li Y."/>
            <person name="Li Y."/>
            <person name="Wang S."/>
            <person name="Li R."/>
            <person name="Zhang H."/>
            <person name="Shen G."/>
            <person name="Guo B."/>
            <person name="Wei J."/>
            <person name="Xu J."/>
            <person name="St-Pierre B."/>
            <person name="Chen S."/>
            <person name="Sun C."/>
        </authorList>
    </citation>
    <scope>NUCLEOTIDE SEQUENCE [LARGE SCALE GENOMIC DNA]</scope>
</reference>
<name>A0ACC0B5N2_CATRO</name>
<protein>
    <submittedName>
        <fullName evidence="1">Uncharacterized protein</fullName>
    </submittedName>
</protein>
<evidence type="ECO:0000313" key="2">
    <source>
        <dbReference type="Proteomes" id="UP001060085"/>
    </source>
</evidence>
<dbReference type="EMBL" id="CM044704">
    <property type="protein sequence ID" value="KAI5667946.1"/>
    <property type="molecule type" value="Genomic_DNA"/>
</dbReference>
<gene>
    <name evidence="1" type="ORF">M9H77_17799</name>
</gene>